<reference evidence="5 6" key="1">
    <citation type="submission" date="2015-02" db="EMBL/GenBank/DDBJ databases">
        <title>Complete genome sequence of Kangiella geojedonensis strain YCS-5T.</title>
        <authorList>
            <person name="Kim K.M."/>
        </authorList>
    </citation>
    <scope>NUCLEOTIDE SEQUENCE [LARGE SCALE GENOMIC DNA]</scope>
    <source>
        <strain evidence="5 6">YCS-5</strain>
    </source>
</reference>
<dbReference type="PROSITE" id="PS50887">
    <property type="entry name" value="GGDEF"/>
    <property type="match status" value="1"/>
</dbReference>
<organism evidence="5 6">
    <name type="scientific">Kangiella geojedonensis</name>
    <dbReference type="NCBI Taxonomy" id="914150"/>
    <lineage>
        <taxon>Bacteria</taxon>
        <taxon>Pseudomonadati</taxon>
        <taxon>Pseudomonadota</taxon>
        <taxon>Gammaproteobacteria</taxon>
        <taxon>Kangiellales</taxon>
        <taxon>Kangiellaceae</taxon>
        <taxon>Kangiella</taxon>
    </lineage>
</organism>
<dbReference type="SMART" id="SM00267">
    <property type="entry name" value="GGDEF"/>
    <property type="match status" value="1"/>
</dbReference>
<feature type="domain" description="PAS" evidence="1">
    <location>
        <begin position="437"/>
        <end position="493"/>
    </location>
</feature>
<evidence type="ECO:0000313" key="6">
    <source>
        <dbReference type="Proteomes" id="UP000034071"/>
    </source>
</evidence>
<dbReference type="PANTHER" id="PTHR44757">
    <property type="entry name" value="DIGUANYLATE CYCLASE DGCP"/>
    <property type="match status" value="1"/>
</dbReference>
<feature type="domain" description="EAL" evidence="3">
    <location>
        <begin position="735"/>
        <end position="995"/>
    </location>
</feature>
<dbReference type="InterPro" id="IPR035965">
    <property type="entry name" value="PAS-like_dom_sf"/>
</dbReference>
<dbReference type="InterPro" id="IPR013767">
    <property type="entry name" value="PAS_fold"/>
</dbReference>
<dbReference type="SUPFAM" id="SSF55073">
    <property type="entry name" value="Nucleotide cyclase"/>
    <property type="match status" value="1"/>
</dbReference>
<proteinExistence type="predicted"/>
<dbReference type="NCBIfam" id="TIGR00254">
    <property type="entry name" value="GGDEF"/>
    <property type="match status" value="1"/>
</dbReference>
<dbReference type="RefSeq" id="WP_052735239.1">
    <property type="nucleotide sequence ID" value="NZ_CP010975.1"/>
</dbReference>
<dbReference type="InterPro" id="IPR043128">
    <property type="entry name" value="Rev_trsase/Diguanyl_cyclase"/>
</dbReference>
<evidence type="ECO:0000259" key="4">
    <source>
        <dbReference type="PROSITE" id="PS50887"/>
    </source>
</evidence>
<evidence type="ECO:0000313" key="5">
    <source>
        <dbReference type="EMBL" id="AKE52384.1"/>
    </source>
</evidence>
<dbReference type="InterPro" id="IPR003018">
    <property type="entry name" value="GAF"/>
</dbReference>
<dbReference type="CDD" id="cd01948">
    <property type="entry name" value="EAL"/>
    <property type="match status" value="1"/>
</dbReference>
<dbReference type="InterPro" id="IPR001633">
    <property type="entry name" value="EAL_dom"/>
</dbReference>
<feature type="domain" description="PAS" evidence="1">
    <location>
        <begin position="306"/>
        <end position="378"/>
    </location>
</feature>
<name>A0A0F6TRN2_9GAMM</name>
<dbReference type="SUPFAM" id="SSF55785">
    <property type="entry name" value="PYP-like sensor domain (PAS domain)"/>
    <property type="match status" value="3"/>
</dbReference>
<dbReference type="PANTHER" id="PTHR44757:SF2">
    <property type="entry name" value="BIOFILM ARCHITECTURE MAINTENANCE PROTEIN MBAA"/>
    <property type="match status" value="1"/>
</dbReference>
<dbReference type="Pfam" id="PF08447">
    <property type="entry name" value="PAS_3"/>
    <property type="match status" value="2"/>
</dbReference>
<accession>A0A0F6TRN2</accession>
<gene>
    <name evidence="5" type="ORF">TQ33_1436</name>
</gene>
<dbReference type="Gene3D" id="3.30.70.270">
    <property type="match status" value="1"/>
</dbReference>
<dbReference type="SUPFAM" id="SSF141868">
    <property type="entry name" value="EAL domain-like"/>
    <property type="match status" value="1"/>
</dbReference>
<feature type="domain" description="PAC" evidence="2">
    <location>
        <begin position="383"/>
        <end position="436"/>
    </location>
</feature>
<dbReference type="PROSITE" id="PS50113">
    <property type="entry name" value="PAC"/>
    <property type="match status" value="2"/>
</dbReference>
<dbReference type="InterPro" id="IPR013655">
    <property type="entry name" value="PAS_fold_3"/>
</dbReference>
<dbReference type="InterPro" id="IPR001610">
    <property type="entry name" value="PAC"/>
</dbReference>
<dbReference type="Gene3D" id="3.30.450.20">
    <property type="entry name" value="PAS domain"/>
    <property type="match status" value="3"/>
</dbReference>
<dbReference type="PROSITE" id="PS50112">
    <property type="entry name" value="PAS"/>
    <property type="match status" value="3"/>
</dbReference>
<dbReference type="OrthoDB" id="9804951at2"/>
<dbReference type="InterPro" id="IPR052155">
    <property type="entry name" value="Biofilm_reg_signaling"/>
</dbReference>
<dbReference type="InterPro" id="IPR000700">
    <property type="entry name" value="PAS-assoc_C"/>
</dbReference>
<dbReference type="CDD" id="cd01949">
    <property type="entry name" value="GGDEF"/>
    <property type="match status" value="1"/>
</dbReference>
<dbReference type="SMART" id="SM00086">
    <property type="entry name" value="PAC"/>
    <property type="match status" value="2"/>
</dbReference>
<dbReference type="Gene3D" id="3.30.450.40">
    <property type="match status" value="1"/>
</dbReference>
<dbReference type="CDD" id="cd00130">
    <property type="entry name" value="PAS"/>
    <property type="match status" value="1"/>
</dbReference>
<dbReference type="Pfam" id="PF00989">
    <property type="entry name" value="PAS"/>
    <property type="match status" value="1"/>
</dbReference>
<dbReference type="GO" id="GO:0006355">
    <property type="term" value="P:regulation of DNA-templated transcription"/>
    <property type="evidence" value="ECO:0007669"/>
    <property type="project" value="InterPro"/>
</dbReference>
<sequence>MEKEKIFVNHQELLFELSKKLLKSQSVQQSADIIVKALYSHIKSFDCALFRFEPAHNQLICISYASRDTKPTFKLKPIMMGTGVVGQAAERRETIVVSDCKNCDYWLQYLDNTCSELTVPIVRNQQLLGVIDLEDERKGYFTDSHKELVESIASLIAVHFSQLNVAEGLEGKLYQLQHHNQDIINKEHQQRAIIDNLVDPVFVLDSSCKIVDVNYSASLLLGASKNELTGQKVQLYETTVEGASTLPYYKESTCHSSTLLNVVYTPVSGPKKEYELAINRLSDNTFITSARETQYREDSFLKLKSSREFLREVLKTTPDIVYNYDLERDEFVLGKGRISKLLGYSESYLSSWDDFLSLVHPDDLPKLLERGKNILQSSKGDVVFSEARLKHKSGKYLYLQNYAVVFSRADDGTPISEIGTVRNITERRELKKEIRRRDHYYKSLVENAFDGIALYDENAKLQFVSVSAQKLLGYHEKDIIGMSGLDFVHPEDQPIAISAWEQLMSIPDNVVRIPEYRILKKSGEPVWVENTLVNLSQDKHVQGVISNFRDISLRKMSEMSLHRLSNFDQLTELPNRSSLVKYLDQTLSGKSYNFDSLSLIYFDIVKLHLINNAHGNLVGDEVIRQVSSTLESHSDSFGFLSRAGDDEFAAVLIDADNLSITKIIEDIMSTYRNVVSIKGHDVKVTIRAGIVSYPQDASNAEKLLILAENTVKQLKRGTEPFSFYHQSETVNAKERFKLEKDIIHAIELDQFSLAYQPVISPHTGKVHYLEALLRWEHPQLGYIPPDKIINIAEESSLIHSLTDWVLESAIKQIKDWKKQGQLLKVAVNISPKDFLRDNLISTLQSIQEKYDVSSSHIGIEVTESAAMIDTSKSKEILTQLKNMGITIALDDFGTGYSSISLLANLPVAKVKVDKSFIDKLGEAEPLHEHGVDNNVIVENILRLAKSFNLKSVVEGVETMEQIKLLMDYGCDYVQGYLYSKPLFPTELLSFLENHKVHQISD</sequence>
<dbReference type="AlphaFoldDB" id="A0A0F6TRN2"/>
<dbReference type="InterPro" id="IPR000160">
    <property type="entry name" value="GGDEF_dom"/>
</dbReference>
<dbReference type="KEGG" id="kge:TQ33_1436"/>
<dbReference type="Pfam" id="PF00563">
    <property type="entry name" value="EAL"/>
    <property type="match status" value="1"/>
</dbReference>
<evidence type="ECO:0000259" key="2">
    <source>
        <dbReference type="PROSITE" id="PS50113"/>
    </source>
</evidence>
<feature type="domain" description="PAC" evidence="2">
    <location>
        <begin position="512"/>
        <end position="563"/>
    </location>
</feature>
<dbReference type="SUPFAM" id="SSF55781">
    <property type="entry name" value="GAF domain-like"/>
    <property type="match status" value="1"/>
</dbReference>
<dbReference type="SMART" id="SM00052">
    <property type="entry name" value="EAL"/>
    <property type="match status" value="1"/>
</dbReference>
<dbReference type="Pfam" id="PF13185">
    <property type="entry name" value="GAF_2"/>
    <property type="match status" value="1"/>
</dbReference>
<evidence type="ECO:0000259" key="1">
    <source>
        <dbReference type="PROSITE" id="PS50112"/>
    </source>
</evidence>
<protein>
    <submittedName>
        <fullName evidence="5">Diguanylate cyclase/phosphodiesterase with PAS/PAC and GAF sensor(S)</fullName>
    </submittedName>
</protein>
<dbReference type="InterPro" id="IPR029787">
    <property type="entry name" value="Nucleotide_cyclase"/>
</dbReference>
<feature type="domain" description="PAS" evidence="1">
    <location>
        <begin position="186"/>
        <end position="237"/>
    </location>
</feature>
<dbReference type="SMART" id="SM00091">
    <property type="entry name" value="PAS"/>
    <property type="match status" value="3"/>
</dbReference>
<dbReference type="Gene3D" id="3.20.20.450">
    <property type="entry name" value="EAL domain"/>
    <property type="match status" value="1"/>
</dbReference>
<dbReference type="Proteomes" id="UP000034071">
    <property type="component" value="Chromosome"/>
</dbReference>
<feature type="domain" description="GGDEF" evidence="4">
    <location>
        <begin position="595"/>
        <end position="726"/>
    </location>
</feature>
<dbReference type="STRING" id="914150.TQ33_1436"/>
<dbReference type="InterPro" id="IPR035919">
    <property type="entry name" value="EAL_sf"/>
</dbReference>
<dbReference type="InterPro" id="IPR000014">
    <property type="entry name" value="PAS"/>
</dbReference>
<dbReference type="InterPro" id="IPR029016">
    <property type="entry name" value="GAF-like_dom_sf"/>
</dbReference>
<dbReference type="Pfam" id="PF00990">
    <property type="entry name" value="GGDEF"/>
    <property type="match status" value="1"/>
</dbReference>
<dbReference type="EMBL" id="CP010975">
    <property type="protein sequence ID" value="AKE52384.1"/>
    <property type="molecule type" value="Genomic_DNA"/>
</dbReference>
<dbReference type="SMART" id="SM00065">
    <property type="entry name" value="GAF"/>
    <property type="match status" value="1"/>
</dbReference>
<evidence type="ECO:0000259" key="3">
    <source>
        <dbReference type="PROSITE" id="PS50883"/>
    </source>
</evidence>
<dbReference type="NCBIfam" id="TIGR00229">
    <property type="entry name" value="sensory_box"/>
    <property type="match status" value="2"/>
</dbReference>
<dbReference type="HOGENOM" id="CLU_000445_70_20_6"/>
<keyword evidence="6" id="KW-1185">Reference proteome</keyword>
<dbReference type="PROSITE" id="PS50883">
    <property type="entry name" value="EAL"/>
    <property type="match status" value="1"/>
</dbReference>